<accession>A0A2B7X4J9</accession>
<dbReference type="Proteomes" id="UP000223968">
    <property type="component" value="Unassembled WGS sequence"/>
</dbReference>
<organism evidence="1 2">
    <name type="scientific">Helicocarpus griseus UAMH5409</name>
    <dbReference type="NCBI Taxonomy" id="1447875"/>
    <lineage>
        <taxon>Eukaryota</taxon>
        <taxon>Fungi</taxon>
        <taxon>Dikarya</taxon>
        <taxon>Ascomycota</taxon>
        <taxon>Pezizomycotina</taxon>
        <taxon>Eurotiomycetes</taxon>
        <taxon>Eurotiomycetidae</taxon>
        <taxon>Onygenales</taxon>
        <taxon>Ajellomycetaceae</taxon>
        <taxon>Helicocarpus</taxon>
    </lineage>
</organism>
<comment type="caution">
    <text evidence="1">The sequence shown here is derived from an EMBL/GenBank/DDBJ whole genome shotgun (WGS) entry which is preliminary data.</text>
</comment>
<dbReference type="STRING" id="1447875.A0A2B7X4J9"/>
<reference evidence="1 2" key="1">
    <citation type="submission" date="2017-10" db="EMBL/GenBank/DDBJ databases">
        <title>Comparative genomics in systemic dimorphic fungi from Ajellomycetaceae.</title>
        <authorList>
            <person name="Munoz J.F."/>
            <person name="Mcewen J.G."/>
            <person name="Clay O.K."/>
            <person name="Cuomo C.A."/>
        </authorList>
    </citation>
    <scope>NUCLEOTIDE SEQUENCE [LARGE SCALE GENOMIC DNA]</scope>
    <source>
        <strain evidence="1 2">UAMH5409</strain>
    </source>
</reference>
<keyword evidence="2" id="KW-1185">Reference proteome</keyword>
<evidence type="ECO:0000313" key="2">
    <source>
        <dbReference type="Proteomes" id="UP000223968"/>
    </source>
</evidence>
<dbReference type="OrthoDB" id="4934715at2759"/>
<protein>
    <submittedName>
        <fullName evidence="1">Uncharacterized protein</fullName>
    </submittedName>
</protein>
<evidence type="ECO:0000313" key="1">
    <source>
        <dbReference type="EMBL" id="PGH03986.1"/>
    </source>
</evidence>
<sequence>MDNPQKATSVARKVHKNPHVPVFCAPYRTKKTPKATIPQPQGMESRLHRLERLVTSLTKDGGIPQASDIVDSVNHQKSSMVDDSSQENGNPELGTMLVGKDESLYRGSTHWNDLTELRSTWNQFKVDMEAENLDKAFERGLSTKGPLFASATAGSPDRADLLASLPPKSTADKFIAKFFDPDDPSGPTLRKGASLTALLPQTRLLLITRSRQHLQPL</sequence>
<dbReference type="EMBL" id="PDNB01000141">
    <property type="protein sequence ID" value="PGH03986.1"/>
    <property type="molecule type" value="Genomic_DNA"/>
</dbReference>
<dbReference type="AlphaFoldDB" id="A0A2B7X4J9"/>
<proteinExistence type="predicted"/>
<gene>
    <name evidence="1" type="ORF">AJ79_07218</name>
</gene>
<name>A0A2B7X4J9_9EURO</name>